<dbReference type="PANTHER" id="PTHR37017">
    <property type="entry name" value="AB HYDROLASE-1 DOMAIN-CONTAINING PROTEIN-RELATED"/>
    <property type="match status" value="1"/>
</dbReference>
<gene>
    <name evidence="2" type="ORF">Prum_085190</name>
</gene>
<reference evidence="2 3" key="2">
    <citation type="submission" date="2020-03" db="EMBL/GenBank/DDBJ databases">
        <authorList>
            <person name="Ichikawa N."/>
            <person name="Kimura A."/>
            <person name="Kitahashi Y."/>
            <person name="Uohara A."/>
        </authorList>
    </citation>
    <scope>NUCLEOTIDE SEQUENCE [LARGE SCALE GENOMIC DNA]</scope>
    <source>
        <strain evidence="2 3">NBRC 108638</strain>
    </source>
</reference>
<organism evidence="2 3">
    <name type="scientific">Phytohabitans rumicis</name>
    <dbReference type="NCBI Taxonomy" id="1076125"/>
    <lineage>
        <taxon>Bacteria</taxon>
        <taxon>Bacillati</taxon>
        <taxon>Actinomycetota</taxon>
        <taxon>Actinomycetes</taxon>
        <taxon>Micromonosporales</taxon>
        <taxon>Micromonosporaceae</taxon>
    </lineage>
</organism>
<dbReference type="InterPro" id="IPR052897">
    <property type="entry name" value="Sec-Metab_Biosynth_Hydrolase"/>
</dbReference>
<reference evidence="2 3" key="1">
    <citation type="submission" date="2020-03" db="EMBL/GenBank/DDBJ databases">
        <title>Whole genome shotgun sequence of Phytohabitans rumicis NBRC 108638.</title>
        <authorList>
            <person name="Komaki H."/>
            <person name="Tamura T."/>
        </authorList>
    </citation>
    <scope>NUCLEOTIDE SEQUENCE [LARGE SCALE GENOMIC DNA]</scope>
    <source>
        <strain evidence="2 3">NBRC 108638</strain>
    </source>
</reference>
<dbReference type="EMBL" id="BLPG01000001">
    <property type="protein sequence ID" value="GFJ94877.1"/>
    <property type="molecule type" value="Genomic_DNA"/>
</dbReference>
<dbReference type="SUPFAM" id="SSF53474">
    <property type="entry name" value="alpha/beta-Hydrolases"/>
    <property type="match status" value="1"/>
</dbReference>
<name>A0A6V8LLD0_9ACTN</name>
<keyword evidence="3" id="KW-1185">Reference proteome</keyword>
<dbReference type="PANTHER" id="PTHR37017:SF11">
    <property type="entry name" value="ESTERASE_LIPASE_THIOESTERASE DOMAIN-CONTAINING PROTEIN"/>
    <property type="match status" value="1"/>
</dbReference>
<dbReference type="AlphaFoldDB" id="A0A6V8LLD0"/>
<dbReference type="Proteomes" id="UP000482960">
    <property type="component" value="Unassembled WGS sequence"/>
</dbReference>
<dbReference type="Pfam" id="PF12697">
    <property type="entry name" value="Abhydrolase_6"/>
    <property type="match status" value="1"/>
</dbReference>
<feature type="domain" description="AB hydrolase-1" evidence="1">
    <location>
        <begin position="2"/>
        <end position="183"/>
    </location>
</feature>
<comment type="caution">
    <text evidence="2">The sequence shown here is derived from an EMBL/GenBank/DDBJ whole genome shotgun (WGS) entry which is preliminary data.</text>
</comment>
<dbReference type="InterPro" id="IPR000073">
    <property type="entry name" value="AB_hydrolase_1"/>
</dbReference>
<dbReference type="InterPro" id="IPR029058">
    <property type="entry name" value="AB_hydrolase_fold"/>
</dbReference>
<accession>A0A6V8LLD0</accession>
<evidence type="ECO:0000313" key="2">
    <source>
        <dbReference type="EMBL" id="GFJ94877.1"/>
    </source>
</evidence>
<evidence type="ECO:0000259" key="1">
    <source>
        <dbReference type="Pfam" id="PF12697"/>
    </source>
</evidence>
<dbReference type="Gene3D" id="3.40.50.1820">
    <property type="entry name" value="alpha/beta hydrolase"/>
    <property type="match status" value="1"/>
</dbReference>
<protein>
    <submittedName>
        <fullName evidence="2">Salicylate esterase</fullName>
    </submittedName>
</protein>
<evidence type="ECO:0000313" key="3">
    <source>
        <dbReference type="Proteomes" id="UP000482960"/>
    </source>
</evidence>
<dbReference type="GO" id="GO:0003824">
    <property type="term" value="F:catalytic activity"/>
    <property type="evidence" value="ECO:0007669"/>
    <property type="project" value="UniProtKB-ARBA"/>
</dbReference>
<sequence>MADFVVDLVEGEDLRDVTLVGHSWGGYPLTGAAPRLASRLRKLVYWSAFVPAEGVPLIEEVPPHYAEMFRQVAAASGNDGVIFPYEVFVSAFMQDAGEELQRVVHGLLTPQPLRYFTETVAPIDPAALGVPASYVISVDDLALPPGEWGWTPRFPERLGDVPVIETPGSHEAQFTRPAELAAALLKA</sequence>
<proteinExistence type="predicted"/>